<dbReference type="AlphaFoldDB" id="A0A386HQI5"/>
<evidence type="ECO:0000313" key="2">
    <source>
        <dbReference type="Proteomes" id="UP000266118"/>
    </source>
</evidence>
<keyword evidence="2" id="KW-1185">Reference proteome</keyword>
<dbReference type="RefSeq" id="WP_119987309.1">
    <property type="nucleotide sequence ID" value="NZ_CP032489.1"/>
</dbReference>
<gene>
    <name evidence="1" type="ORF">D6B99_09200</name>
</gene>
<accession>A0A386HQI5</accession>
<dbReference type="KEGG" id="ark:D6B99_09200"/>
<evidence type="ECO:0008006" key="3">
    <source>
        <dbReference type="Google" id="ProtNLM"/>
    </source>
</evidence>
<dbReference type="Proteomes" id="UP000266118">
    <property type="component" value="Chromosome"/>
</dbReference>
<evidence type="ECO:0000313" key="1">
    <source>
        <dbReference type="EMBL" id="AYD47750.1"/>
    </source>
</evidence>
<protein>
    <recommendedName>
        <fullName evidence="3">DUF5007 domain-containing protein</fullName>
    </recommendedName>
</protein>
<sequence>MFTKKNILLLVSTILLFWGCQKIVHGYLSDRIFYQVNPFIVQQGVTTVSASLVTDGSTAPLHVKVLALRDSLGNDVDSILTKPGNIVTYTGTLTPADSTLDLFNAKLKDSLVSPFNIAELGGRLQFTAATTYVPPGTYNMDLLVSNVRGERVLKNACTIQIIPLSTTSVIDYKSFRTTDPTGTKDLVRYENDDAYMQVDIDNEPSTDATSKIILKYVDKNGISFNPSKGEVKGWDLISPIATTYFPTLHMWAPYYPIQYTDSTIVQQIPYVNLSFPYFDLNSGYPAGGGARIDYRISNTSDDAVYHTVLQFALFTAGTYNITIHLNAIQHK</sequence>
<dbReference type="OrthoDB" id="628330at2"/>
<organism evidence="1 2">
    <name type="scientific">Arachidicoccus soli</name>
    <dbReference type="NCBI Taxonomy" id="2341117"/>
    <lineage>
        <taxon>Bacteria</taxon>
        <taxon>Pseudomonadati</taxon>
        <taxon>Bacteroidota</taxon>
        <taxon>Chitinophagia</taxon>
        <taxon>Chitinophagales</taxon>
        <taxon>Chitinophagaceae</taxon>
        <taxon>Arachidicoccus</taxon>
    </lineage>
</organism>
<dbReference type="EMBL" id="CP032489">
    <property type="protein sequence ID" value="AYD47750.1"/>
    <property type="molecule type" value="Genomic_DNA"/>
</dbReference>
<name>A0A386HQI5_9BACT</name>
<proteinExistence type="predicted"/>
<reference evidence="1 2" key="1">
    <citation type="submission" date="2018-09" db="EMBL/GenBank/DDBJ databases">
        <title>Arachidicoccus sp. nov., a bacterium isolated from soil.</title>
        <authorList>
            <person name="Weon H.-Y."/>
            <person name="Kwon S.-W."/>
            <person name="Lee S.A."/>
        </authorList>
    </citation>
    <scope>NUCLEOTIDE SEQUENCE [LARGE SCALE GENOMIC DNA]</scope>
    <source>
        <strain evidence="1 2">KIS59-12</strain>
    </source>
</reference>